<dbReference type="GO" id="GO:0008176">
    <property type="term" value="F:tRNA (guanine(46)-N7)-methyltransferase activity"/>
    <property type="evidence" value="ECO:0007669"/>
    <property type="project" value="UniProtKB-EC"/>
</dbReference>
<dbReference type="InterPro" id="IPR029063">
    <property type="entry name" value="SAM-dependent_MTases_sf"/>
</dbReference>
<comment type="catalytic activity">
    <reaction evidence="1">
        <text>guanosine(46) in tRNA + S-adenosyl-L-methionine = N(7)-methylguanosine(46) in tRNA + S-adenosyl-L-homocysteine</text>
        <dbReference type="Rhea" id="RHEA:42708"/>
        <dbReference type="Rhea" id="RHEA-COMP:10188"/>
        <dbReference type="Rhea" id="RHEA-COMP:10189"/>
        <dbReference type="ChEBI" id="CHEBI:57856"/>
        <dbReference type="ChEBI" id="CHEBI:59789"/>
        <dbReference type="ChEBI" id="CHEBI:74269"/>
        <dbReference type="ChEBI" id="CHEBI:74480"/>
        <dbReference type="EC" id="2.1.1.33"/>
    </reaction>
</comment>
<evidence type="ECO:0000256" key="5">
    <source>
        <dbReference type="ARBA" id="ARBA00022691"/>
    </source>
</evidence>
<dbReference type="PANTHER" id="PTHR23417">
    <property type="entry name" value="3-DEOXY-D-MANNO-OCTULOSONIC-ACID TRANSFERASE/TRNA GUANINE-N 7 - -METHYLTRANSFERASE"/>
    <property type="match status" value="1"/>
</dbReference>
<name>A0A0M0JEV5_9EUKA</name>
<keyword evidence="3 7" id="KW-0489">Methyltransferase</keyword>
<dbReference type="SUPFAM" id="SSF53335">
    <property type="entry name" value="S-adenosyl-L-methionine-dependent methyltransferases"/>
    <property type="match status" value="1"/>
</dbReference>
<evidence type="ECO:0000313" key="7">
    <source>
        <dbReference type="EMBL" id="KOO25126.1"/>
    </source>
</evidence>
<dbReference type="InterPro" id="IPR055361">
    <property type="entry name" value="tRNA_methyltr_TrmB_bact"/>
</dbReference>
<dbReference type="Gene3D" id="3.40.50.150">
    <property type="entry name" value="Vaccinia Virus protein VP39"/>
    <property type="match status" value="1"/>
</dbReference>
<dbReference type="Pfam" id="PF02390">
    <property type="entry name" value="Methyltransf_4"/>
    <property type="match status" value="1"/>
</dbReference>
<evidence type="ECO:0000256" key="1">
    <source>
        <dbReference type="ARBA" id="ARBA00000142"/>
    </source>
</evidence>
<dbReference type="AlphaFoldDB" id="A0A0M0JEV5"/>
<comment type="caution">
    <text evidence="7">The sequence shown here is derived from an EMBL/GenBank/DDBJ whole genome shotgun (WGS) entry which is preliminary data.</text>
</comment>
<keyword evidence="6" id="KW-0819">tRNA processing</keyword>
<dbReference type="InterPro" id="IPR003358">
    <property type="entry name" value="tRNA_(Gua-N-7)_MeTrfase_Trmb"/>
</dbReference>
<reference evidence="8" key="1">
    <citation type="journal article" date="2015" name="PLoS Genet.">
        <title>Genome Sequence and Transcriptome Analyses of Chrysochromulina tobin: Metabolic Tools for Enhanced Algal Fitness in the Prominent Order Prymnesiales (Haptophyceae).</title>
        <authorList>
            <person name="Hovde B.T."/>
            <person name="Deodato C.R."/>
            <person name="Hunsperger H.M."/>
            <person name="Ryken S.A."/>
            <person name="Yost W."/>
            <person name="Jha R.K."/>
            <person name="Patterson J."/>
            <person name="Monnat R.J. Jr."/>
            <person name="Barlow S.B."/>
            <person name="Starkenburg S.R."/>
            <person name="Cattolico R.A."/>
        </authorList>
    </citation>
    <scope>NUCLEOTIDE SEQUENCE</scope>
    <source>
        <strain evidence="8">CCMP291</strain>
    </source>
</reference>
<dbReference type="NCBIfam" id="TIGR00091">
    <property type="entry name" value="tRNA (guanosine(46)-N7)-methyltransferase TrmB"/>
    <property type="match status" value="1"/>
</dbReference>
<dbReference type="OrthoDB" id="47276at2759"/>
<dbReference type="EMBL" id="JWZX01003016">
    <property type="protein sequence ID" value="KOO25126.1"/>
    <property type="molecule type" value="Genomic_DNA"/>
</dbReference>
<organism evidence="7 8">
    <name type="scientific">Chrysochromulina tobinii</name>
    <dbReference type="NCBI Taxonomy" id="1460289"/>
    <lineage>
        <taxon>Eukaryota</taxon>
        <taxon>Haptista</taxon>
        <taxon>Haptophyta</taxon>
        <taxon>Prymnesiophyceae</taxon>
        <taxon>Prymnesiales</taxon>
        <taxon>Chrysochromulinaceae</taxon>
        <taxon>Chrysochromulina</taxon>
    </lineage>
</organism>
<gene>
    <name evidence="7" type="ORF">Ctob_006770</name>
</gene>
<protein>
    <recommendedName>
        <fullName evidence="2">tRNA (guanine(46)-N(7))-methyltransferase</fullName>
        <ecNumber evidence="2">2.1.1.33</ecNumber>
    </recommendedName>
</protein>
<evidence type="ECO:0000256" key="2">
    <source>
        <dbReference type="ARBA" id="ARBA00011977"/>
    </source>
</evidence>
<accession>A0A0M0JEV5</accession>
<dbReference type="CDD" id="cd02440">
    <property type="entry name" value="AdoMet_MTases"/>
    <property type="match status" value="1"/>
</dbReference>
<dbReference type="PANTHER" id="PTHR23417:SF21">
    <property type="entry name" value="TRNA (GUANINE-N(7)-)-METHYLTRANSFERASE"/>
    <property type="match status" value="1"/>
</dbReference>
<dbReference type="GO" id="GO:0043527">
    <property type="term" value="C:tRNA methyltransferase complex"/>
    <property type="evidence" value="ECO:0007669"/>
    <property type="project" value="TreeGrafter"/>
</dbReference>
<evidence type="ECO:0000313" key="8">
    <source>
        <dbReference type="Proteomes" id="UP000037460"/>
    </source>
</evidence>
<dbReference type="HAMAP" id="MF_01057">
    <property type="entry name" value="tRNA_methyltr_TrmB"/>
    <property type="match status" value="1"/>
</dbReference>
<dbReference type="Proteomes" id="UP000037460">
    <property type="component" value="Unassembled WGS sequence"/>
</dbReference>
<dbReference type="PROSITE" id="PS51625">
    <property type="entry name" value="SAM_MT_TRMB"/>
    <property type="match status" value="1"/>
</dbReference>
<evidence type="ECO:0000256" key="6">
    <source>
        <dbReference type="ARBA" id="ARBA00022694"/>
    </source>
</evidence>
<sequence>MGGRSIGKRKIRHHVNPLKDTHQAKLQLEERWPERLFARPELPLHVDIGCARGLFCLDLASSSAEANVLGLEIRAALADAATEDAQRFGLHNAAFLACNANTNLDEILRLATPCTPLRSVSIQFPDPWFKSKHHKRRVVQPDLVRAIARHLPPGGWLFFQSDVLDLSEGARHVIRSVEGTGLRDVRESETDWLAPKPDALLHVSTERERASEALGRPIYRACFLKEG</sequence>
<evidence type="ECO:0000256" key="3">
    <source>
        <dbReference type="ARBA" id="ARBA00022603"/>
    </source>
</evidence>
<keyword evidence="5" id="KW-0949">S-adenosyl-L-methionine</keyword>
<keyword evidence="8" id="KW-1185">Reference proteome</keyword>
<dbReference type="EC" id="2.1.1.33" evidence="2"/>
<keyword evidence="4 7" id="KW-0808">Transferase</keyword>
<evidence type="ECO:0000256" key="4">
    <source>
        <dbReference type="ARBA" id="ARBA00022679"/>
    </source>
</evidence>
<proteinExistence type="inferred from homology"/>